<dbReference type="GO" id="GO:0016787">
    <property type="term" value="F:hydrolase activity"/>
    <property type="evidence" value="ECO:0007669"/>
    <property type="project" value="InterPro"/>
</dbReference>
<evidence type="ECO:0000259" key="1">
    <source>
        <dbReference type="Pfam" id="PF00149"/>
    </source>
</evidence>
<dbReference type="Proteomes" id="UP000224634">
    <property type="component" value="Unassembled WGS sequence"/>
</dbReference>
<gene>
    <name evidence="2" type="ORF">AJ80_08179</name>
</gene>
<dbReference type="InterPro" id="IPR029052">
    <property type="entry name" value="Metallo-depent_PP-like"/>
</dbReference>
<evidence type="ECO:0000313" key="2">
    <source>
        <dbReference type="EMBL" id="PGH06345.1"/>
    </source>
</evidence>
<feature type="domain" description="Calcineurin-like phosphoesterase" evidence="1">
    <location>
        <begin position="39"/>
        <end position="198"/>
    </location>
</feature>
<dbReference type="Gene3D" id="3.60.21.10">
    <property type="match status" value="1"/>
</dbReference>
<dbReference type="OrthoDB" id="630188at2759"/>
<dbReference type="InterPro" id="IPR004843">
    <property type="entry name" value="Calcineurin-like_PHP"/>
</dbReference>
<name>A0A2B7XBI6_POLH7</name>
<organism evidence="2 3">
    <name type="scientific">Polytolypa hystricis (strain UAMH7299)</name>
    <dbReference type="NCBI Taxonomy" id="1447883"/>
    <lineage>
        <taxon>Eukaryota</taxon>
        <taxon>Fungi</taxon>
        <taxon>Dikarya</taxon>
        <taxon>Ascomycota</taxon>
        <taxon>Pezizomycotina</taxon>
        <taxon>Eurotiomycetes</taxon>
        <taxon>Eurotiomycetidae</taxon>
        <taxon>Onygenales</taxon>
        <taxon>Onygenales incertae sedis</taxon>
        <taxon>Polytolypa</taxon>
    </lineage>
</organism>
<sequence length="277" mass="30999">MAWNLRQKPHPHIRQMWLSTAVILQNDQNFEEFRSAIRLLDGICAPLKLVIAGNHDFTMDKPMFKSKVAQVHPPLDPELVKKEYGDCGEIKRLFDEAASSGIVLLDEGTHQFTLNNGASLTVYASPFTPSLGDWGFQYHPQRGHEFSIGNGVDVVITHGPPLGIMDFTSSRQRAGCPELFGAVARSRPRLHCFGHIHEGWGAKLITWRDETKSKAKLQTLENHHHNKGYVTSHCKGVANPVEWGTQTLFVNAAIEGVEDDYPLHLPWVVEKELPKAG</sequence>
<proteinExistence type="predicted"/>
<dbReference type="EMBL" id="PDNA01000179">
    <property type="protein sequence ID" value="PGH06345.1"/>
    <property type="molecule type" value="Genomic_DNA"/>
</dbReference>
<keyword evidence="3" id="KW-1185">Reference proteome</keyword>
<comment type="caution">
    <text evidence="2">The sequence shown here is derived from an EMBL/GenBank/DDBJ whole genome shotgun (WGS) entry which is preliminary data.</text>
</comment>
<accession>A0A2B7XBI6</accession>
<dbReference type="PANTHER" id="PTHR12905:SF0">
    <property type="entry name" value="CALCINEURIN-LIKE PHOSPHOESTERASE DOMAIN-CONTAINING PROTEIN"/>
    <property type="match status" value="1"/>
</dbReference>
<dbReference type="AlphaFoldDB" id="A0A2B7XBI6"/>
<protein>
    <recommendedName>
        <fullName evidence="1">Calcineurin-like phosphoesterase domain-containing protein</fullName>
    </recommendedName>
</protein>
<evidence type="ECO:0000313" key="3">
    <source>
        <dbReference type="Proteomes" id="UP000224634"/>
    </source>
</evidence>
<reference evidence="2 3" key="1">
    <citation type="submission" date="2017-10" db="EMBL/GenBank/DDBJ databases">
        <title>Comparative genomics in systemic dimorphic fungi from Ajellomycetaceae.</title>
        <authorList>
            <person name="Munoz J.F."/>
            <person name="Mcewen J.G."/>
            <person name="Clay O.K."/>
            <person name="Cuomo C.A."/>
        </authorList>
    </citation>
    <scope>NUCLEOTIDE SEQUENCE [LARGE SCALE GENOMIC DNA]</scope>
    <source>
        <strain evidence="2 3">UAMH7299</strain>
    </source>
</reference>
<dbReference type="Pfam" id="PF00149">
    <property type="entry name" value="Metallophos"/>
    <property type="match status" value="1"/>
</dbReference>
<dbReference type="InterPro" id="IPR051693">
    <property type="entry name" value="UPF0046_metallophosphoest"/>
</dbReference>
<dbReference type="PANTHER" id="PTHR12905">
    <property type="entry name" value="METALLOPHOSPHOESTERASE"/>
    <property type="match status" value="1"/>
</dbReference>
<dbReference type="SUPFAM" id="SSF56300">
    <property type="entry name" value="Metallo-dependent phosphatases"/>
    <property type="match status" value="1"/>
</dbReference>